<dbReference type="OrthoDB" id="9786718at2"/>
<dbReference type="Pfam" id="PF13474">
    <property type="entry name" value="SnoaL_3"/>
    <property type="match status" value="1"/>
</dbReference>
<dbReference type="SUPFAM" id="SSF54427">
    <property type="entry name" value="NTF2-like"/>
    <property type="match status" value="1"/>
</dbReference>
<dbReference type="PANTHER" id="PTHR34957:SF1">
    <property type="entry name" value="NUCLEAR TRANSPORT FACTOR 2 (NTF2) FAMILY PROTEIN"/>
    <property type="match status" value="1"/>
</dbReference>
<dbReference type="RefSeq" id="WP_028793447.1">
    <property type="nucleotide sequence ID" value="NZ_FNBW01000004.1"/>
</dbReference>
<dbReference type="InterPro" id="IPR032710">
    <property type="entry name" value="NTF2-like_dom_sf"/>
</dbReference>
<evidence type="ECO:0000259" key="1">
    <source>
        <dbReference type="Pfam" id="PF13474"/>
    </source>
</evidence>
<dbReference type="Proteomes" id="UP000198615">
    <property type="component" value="Unassembled WGS sequence"/>
</dbReference>
<reference evidence="2 3" key="1">
    <citation type="submission" date="2016-10" db="EMBL/GenBank/DDBJ databases">
        <authorList>
            <person name="Varghese N."/>
            <person name="Submissions S."/>
        </authorList>
    </citation>
    <scope>NUCLEOTIDE SEQUENCE [LARGE SCALE GENOMIC DNA]</scope>
    <source>
        <strain evidence="2 3">DSM 18839</strain>
    </source>
</reference>
<keyword evidence="2" id="KW-0413">Isomerase</keyword>
<proteinExistence type="predicted"/>
<evidence type="ECO:0000313" key="2">
    <source>
        <dbReference type="EMBL" id="SDF58200.1"/>
    </source>
</evidence>
<comment type="caution">
    <text evidence="2">The sequence shown here is derived from an EMBL/GenBank/DDBJ whole genome shotgun (WGS) entry which is preliminary data.</text>
</comment>
<gene>
    <name evidence="2" type="ORF">SAMN05660686_01749</name>
</gene>
<dbReference type="GO" id="GO:0016853">
    <property type="term" value="F:isomerase activity"/>
    <property type="evidence" value="ECO:0007669"/>
    <property type="project" value="UniProtKB-KW"/>
</dbReference>
<dbReference type="PANTHER" id="PTHR34957">
    <property type="entry name" value="NUCLEAR TRANSPORT FACTOR 2 (NTF2) FAMILY PROTEIN"/>
    <property type="match status" value="1"/>
</dbReference>
<dbReference type="InterPro" id="IPR037401">
    <property type="entry name" value="SnoaL-like"/>
</dbReference>
<name>A0A8G2BGN7_9PROT</name>
<feature type="domain" description="SnoaL-like" evidence="1">
    <location>
        <begin position="10"/>
        <end position="119"/>
    </location>
</feature>
<dbReference type="Gene3D" id="3.10.450.50">
    <property type="match status" value="1"/>
</dbReference>
<protein>
    <submittedName>
        <fullName evidence="2">Ketosteroid isomerase homolog</fullName>
    </submittedName>
</protein>
<sequence length="135" mass="14982">MSQEAAVLFANEAFYLAFSMRDLKSMEELWSRDAPIACVHPGWRPLMGREEVMESWVTILGNPGSPTVEFRSARAFLYGDVACVLGYEVLQEGVLAATNTFVKEGVGWKLVHHHASPVADSPEFRETPPSRGPLM</sequence>
<keyword evidence="3" id="KW-1185">Reference proteome</keyword>
<dbReference type="AlphaFoldDB" id="A0A8G2BGN7"/>
<evidence type="ECO:0000313" key="3">
    <source>
        <dbReference type="Proteomes" id="UP000198615"/>
    </source>
</evidence>
<organism evidence="2 3">
    <name type="scientific">Thalassobaculum litoreum DSM 18839</name>
    <dbReference type="NCBI Taxonomy" id="1123362"/>
    <lineage>
        <taxon>Bacteria</taxon>
        <taxon>Pseudomonadati</taxon>
        <taxon>Pseudomonadota</taxon>
        <taxon>Alphaproteobacteria</taxon>
        <taxon>Rhodospirillales</taxon>
        <taxon>Thalassobaculaceae</taxon>
        <taxon>Thalassobaculum</taxon>
    </lineage>
</organism>
<accession>A0A8G2BGN7</accession>
<dbReference type="EMBL" id="FNBW01000004">
    <property type="protein sequence ID" value="SDF58200.1"/>
    <property type="molecule type" value="Genomic_DNA"/>
</dbReference>